<dbReference type="Pfam" id="PF00027">
    <property type="entry name" value="cNMP_binding"/>
    <property type="match status" value="1"/>
</dbReference>
<keyword evidence="3" id="KW-1185">Reference proteome</keyword>
<organism evidence="4">
    <name type="scientific">Rodentolepis nana</name>
    <name type="common">Dwarf tapeworm</name>
    <name type="synonym">Hymenolepis nana</name>
    <dbReference type="NCBI Taxonomy" id="102285"/>
    <lineage>
        <taxon>Eukaryota</taxon>
        <taxon>Metazoa</taxon>
        <taxon>Spiralia</taxon>
        <taxon>Lophotrochozoa</taxon>
        <taxon>Platyhelminthes</taxon>
        <taxon>Cestoda</taxon>
        <taxon>Eucestoda</taxon>
        <taxon>Cyclophyllidea</taxon>
        <taxon>Hymenolepididae</taxon>
        <taxon>Rodentolepis</taxon>
    </lineage>
</organism>
<dbReference type="CDD" id="cd00038">
    <property type="entry name" value="CAP_ED"/>
    <property type="match status" value="1"/>
</dbReference>
<protein>
    <submittedName>
        <fullName evidence="4">Cyclic nucleotide-binding domain-containing protein</fullName>
    </submittedName>
</protein>
<dbReference type="SUPFAM" id="SSF51206">
    <property type="entry name" value="cAMP-binding domain-like"/>
    <property type="match status" value="1"/>
</dbReference>
<dbReference type="PROSITE" id="PS50042">
    <property type="entry name" value="CNMP_BINDING_3"/>
    <property type="match status" value="1"/>
</dbReference>
<dbReference type="InterPro" id="IPR018490">
    <property type="entry name" value="cNMP-bd_dom_sf"/>
</dbReference>
<evidence type="ECO:0000313" key="3">
    <source>
        <dbReference type="Proteomes" id="UP000278807"/>
    </source>
</evidence>
<gene>
    <name evidence="2" type="ORF">HNAJ_LOCUS12125</name>
</gene>
<dbReference type="Gene3D" id="2.60.120.10">
    <property type="entry name" value="Jelly Rolls"/>
    <property type="match status" value="1"/>
</dbReference>
<dbReference type="InterPro" id="IPR014710">
    <property type="entry name" value="RmlC-like_jellyroll"/>
</dbReference>
<reference evidence="4" key="1">
    <citation type="submission" date="2017-02" db="UniProtKB">
        <authorList>
            <consortium name="WormBaseParasite"/>
        </authorList>
    </citation>
    <scope>IDENTIFICATION</scope>
</reference>
<evidence type="ECO:0000313" key="2">
    <source>
        <dbReference type="EMBL" id="VDO12248.1"/>
    </source>
</evidence>
<dbReference type="OrthoDB" id="6286970at2759"/>
<reference evidence="2 3" key="2">
    <citation type="submission" date="2018-11" db="EMBL/GenBank/DDBJ databases">
        <authorList>
            <consortium name="Pathogen Informatics"/>
        </authorList>
    </citation>
    <scope>NUCLEOTIDE SEQUENCE [LARGE SCALE GENOMIC DNA]</scope>
</reference>
<dbReference type="PROSITE" id="PS00889">
    <property type="entry name" value="CNMP_BINDING_2"/>
    <property type="match status" value="1"/>
</dbReference>
<sequence>MKVTGQDDVQKEIDIRRMAKGEYFGEKALLGEGRRTANIYAASPEGVELLCLYRKDFLELMGNIADLEHKEYVDLEHLQSHGGQVRVVHPINLNEDDPTVTLTSAGPTSLDQLLGQRESMPAVVGERTAELDALRKLHTKEYDAAADLKLSDIERVAIIGQGEDEEGSHCRDQTTGSRSLRKTDPHVRRFALHLQPILLRAVHLRDLRACDILLSSGALALCCAQKCSTNCSDILDILFEPAGDSDLSISDVSCLLISYWTKFLQKIFAASKSNNAGAVGSLLEEFKAKCCTFRRYTDLCIYFDPMVYEDLREFTLLCMDPHLVPFRQNRIPSDVTPSSAKSFFNMVAEGAGKAFSAFLSVGEQIVGGGIGDRNCMETDLLARRIRNVMTQLTQQYLNAMLISAIERADLPIIHILLDFGFRLQGVPRPSMCFPNAVDISTVVKRENSLETRRNPLEWRLETPGGPDWLLTALQTAEDTPILAAIRKNLLQEDVFDQLLKEGGHLLLLPGAGGILPIHLMAALGRIEMLSAVLHLNDPR</sequence>
<dbReference type="STRING" id="102285.A0A0R3TWA9"/>
<dbReference type="AlphaFoldDB" id="A0A0R3TWA9"/>
<feature type="domain" description="Cyclic nucleotide-binding" evidence="1">
    <location>
        <begin position="1"/>
        <end position="78"/>
    </location>
</feature>
<proteinExistence type="predicted"/>
<evidence type="ECO:0000313" key="4">
    <source>
        <dbReference type="WBParaSite" id="HNAJ_0001213601-mRNA-1"/>
    </source>
</evidence>
<dbReference type="WBParaSite" id="HNAJ_0001213601-mRNA-1">
    <property type="protein sequence ID" value="HNAJ_0001213601-mRNA-1"/>
    <property type="gene ID" value="HNAJ_0001213601"/>
</dbReference>
<name>A0A0R3TWA9_RODNA</name>
<evidence type="ECO:0000259" key="1">
    <source>
        <dbReference type="PROSITE" id="PS50042"/>
    </source>
</evidence>
<dbReference type="InterPro" id="IPR018488">
    <property type="entry name" value="cNMP-bd_CS"/>
</dbReference>
<dbReference type="Proteomes" id="UP000278807">
    <property type="component" value="Unassembled WGS sequence"/>
</dbReference>
<dbReference type="EMBL" id="UZAE01014044">
    <property type="protein sequence ID" value="VDO12248.1"/>
    <property type="molecule type" value="Genomic_DNA"/>
</dbReference>
<accession>A0A0R3TWA9</accession>
<dbReference type="InterPro" id="IPR000595">
    <property type="entry name" value="cNMP-bd_dom"/>
</dbReference>